<name>A0A9C7EZ19_9VIRU</name>
<protein>
    <submittedName>
        <fullName evidence="1">Wsv324-like protein</fullName>
    </submittedName>
</protein>
<organism evidence="1">
    <name type="scientific">Trachysalambria curvirostris nimavirus</name>
    <dbReference type="NCBI Taxonomy" id="2984282"/>
    <lineage>
        <taxon>Viruses</taxon>
        <taxon>Viruses incertae sedis</taxon>
        <taxon>Naldaviricetes</taxon>
        <taxon>Nimaviridae</taxon>
    </lineage>
</organism>
<proteinExistence type="predicted"/>
<reference evidence="1" key="1">
    <citation type="submission" date="2022-10" db="EMBL/GenBank/DDBJ databases">
        <title>Genome sequences of endogenous nimaviruses in decapod crustaceans.</title>
        <authorList>
            <person name="Kawato S."/>
            <person name="Nozaki R."/>
            <person name="Kondo H."/>
            <person name="Hirono I."/>
        </authorList>
    </citation>
    <scope>NUCLEOTIDE SEQUENCE</scope>
    <source>
        <strain evidence="1">Ube2021</strain>
    </source>
</reference>
<accession>A0A9C7EZ19</accession>
<sequence length="91" mass="10207">MDDFGAFVEVLQQHQHCPASLPAVRTNMVYTHETTGQQCAGRSPSVGCSIYFQAMTNNLIETIMDLYKPSLPIRVCQDCDILTFLLCTTYL</sequence>
<dbReference type="EMBL" id="LC738880">
    <property type="protein sequence ID" value="BDT63007.1"/>
    <property type="molecule type" value="Genomic_DNA"/>
</dbReference>
<evidence type="ECO:0000313" key="1">
    <source>
        <dbReference type="EMBL" id="BDT63007.1"/>
    </source>
</evidence>